<proteinExistence type="predicted"/>
<organism evidence="1 2">
    <name type="scientific">Paenibacillus oenotherae</name>
    <dbReference type="NCBI Taxonomy" id="1435645"/>
    <lineage>
        <taxon>Bacteria</taxon>
        <taxon>Bacillati</taxon>
        <taxon>Bacillota</taxon>
        <taxon>Bacilli</taxon>
        <taxon>Bacillales</taxon>
        <taxon>Paenibacillaceae</taxon>
        <taxon>Paenibacillus</taxon>
    </lineage>
</organism>
<keyword evidence="2" id="KW-1185">Reference proteome</keyword>
<comment type="caution">
    <text evidence="1">The sequence shown here is derived from an EMBL/GenBank/DDBJ whole genome shotgun (WGS) entry which is preliminary data.</text>
</comment>
<accession>A0ABS7D6Q0</accession>
<evidence type="ECO:0000313" key="2">
    <source>
        <dbReference type="Proteomes" id="UP000812277"/>
    </source>
</evidence>
<gene>
    <name evidence="1" type="ORF">K0T92_12715</name>
</gene>
<dbReference type="EMBL" id="JAHZIJ010000007">
    <property type="protein sequence ID" value="MBW7475612.1"/>
    <property type="molecule type" value="Genomic_DNA"/>
</dbReference>
<reference evidence="1 2" key="1">
    <citation type="submission" date="2021-07" db="EMBL/GenBank/DDBJ databases">
        <title>Paenibacillus radiodurans sp. nov., isolated from the southeastern edge of Tengger Desert.</title>
        <authorList>
            <person name="Zhang G."/>
        </authorList>
    </citation>
    <scope>NUCLEOTIDE SEQUENCE [LARGE SCALE GENOMIC DNA]</scope>
    <source>
        <strain evidence="1 2">DT7-4</strain>
    </source>
</reference>
<name>A0ABS7D6Q0_9BACL</name>
<sequence length="115" mass="13277">MSKRDELNIDQQQLAEAWRSALPQSILEADRATVLPDESDPKSLRITIDTAGHQMYSFDFKVTYIDSREVHVTLIDVEKENKTVDERTDIIQQLVQDYTRHIHECAQALKVLTHA</sequence>
<dbReference type="RefSeq" id="WP_219872840.1">
    <property type="nucleotide sequence ID" value="NZ_JAHZIJ010000007.1"/>
</dbReference>
<protein>
    <submittedName>
        <fullName evidence="1">Uncharacterized protein</fullName>
    </submittedName>
</protein>
<evidence type="ECO:0000313" key="1">
    <source>
        <dbReference type="EMBL" id="MBW7475612.1"/>
    </source>
</evidence>
<dbReference type="Proteomes" id="UP000812277">
    <property type="component" value="Unassembled WGS sequence"/>
</dbReference>